<evidence type="ECO:0000256" key="1">
    <source>
        <dbReference type="SAM" id="MobiDB-lite"/>
    </source>
</evidence>
<feature type="compositionally biased region" description="Polar residues" evidence="1">
    <location>
        <begin position="320"/>
        <end position="331"/>
    </location>
</feature>
<evidence type="ECO:0000313" key="2">
    <source>
        <dbReference type="EMBL" id="KAF7506548.1"/>
    </source>
</evidence>
<feature type="region of interest" description="Disordered" evidence="1">
    <location>
        <begin position="449"/>
        <end position="499"/>
    </location>
</feature>
<sequence>MAMDGGVSAFGSIFNASWKIATVVYELKAVGEQTRDLLDTTSQVSSTLEHAHVLRRQRSGLLNSTEKKWIDDVLQASERAVGNVAALIEPARVDMQTKFNKIKLLTRSQFILRDSPKVQVQLGRLGIAAQGLNTAMAVLCHRDGSVSSIKTPTDGGALKKAASENDLKPPPSYEVVELLDRRRESLLKRRASKLPMNNDEEMNKAAMSEGDPISDPVVNINVTEVQPTPMTSPQPDCDIYAESDGLQVVENQCSRPIPGADGMQVVENQWSTPGTGADGLQVVDNYSSRPDPYSRSPPPVSLYSSPSTTSLPPGHYQYPVSRSRSPSCQTLNPNTNYIPYTPPPPPPPPNSWQQHTVYNHAPPLSTSTSASVPTLSLPYRPPGPPSPQPPYCFDAPQPNTQIHTANYNPNIYNLPPTASITPSPMSYCPSPTTTAYFSDRTQTSNLNLLPRPLSRSSTQATEELSTITPQQHQQAQQQTAPRQRGRARGRAWLEHQLER</sequence>
<protein>
    <submittedName>
        <fullName evidence="2">Uncharacterized protein</fullName>
    </submittedName>
</protein>
<gene>
    <name evidence="2" type="ORF">GJ744_011694</name>
</gene>
<reference evidence="2" key="1">
    <citation type="submission" date="2020-02" db="EMBL/GenBank/DDBJ databases">
        <authorList>
            <person name="Palmer J.M."/>
        </authorList>
    </citation>
    <scope>NUCLEOTIDE SEQUENCE</scope>
    <source>
        <strain evidence="2">EPUS1.4</strain>
        <tissue evidence="2">Thallus</tissue>
    </source>
</reference>
<organism evidence="2 3">
    <name type="scientific">Endocarpon pusillum</name>
    <dbReference type="NCBI Taxonomy" id="364733"/>
    <lineage>
        <taxon>Eukaryota</taxon>
        <taxon>Fungi</taxon>
        <taxon>Dikarya</taxon>
        <taxon>Ascomycota</taxon>
        <taxon>Pezizomycotina</taxon>
        <taxon>Eurotiomycetes</taxon>
        <taxon>Chaetothyriomycetidae</taxon>
        <taxon>Verrucariales</taxon>
        <taxon>Verrucariaceae</taxon>
        <taxon>Endocarpon</taxon>
    </lineage>
</organism>
<dbReference type="Proteomes" id="UP000606974">
    <property type="component" value="Unassembled WGS sequence"/>
</dbReference>
<feature type="compositionally biased region" description="Polar residues" evidence="1">
    <location>
        <begin position="458"/>
        <end position="467"/>
    </location>
</feature>
<name>A0A8H7E3A3_9EURO</name>
<feature type="compositionally biased region" description="Low complexity" evidence="1">
    <location>
        <begin position="301"/>
        <end position="313"/>
    </location>
</feature>
<dbReference type="EMBL" id="JAACFV010000085">
    <property type="protein sequence ID" value="KAF7506548.1"/>
    <property type="molecule type" value="Genomic_DNA"/>
</dbReference>
<comment type="caution">
    <text evidence="2">The sequence shown here is derived from an EMBL/GenBank/DDBJ whole genome shotgun (WGS) entry which is preliminary data.</text>
</comment>
<accession>A0A8H7E3A3</accession>
<feature type="region of interest" description="Disordered" evidence="1">
    <location>
        <begin position="151"/>
        <end position="171"/>
    </location>
</feature>
<dbReference type="OrthoDB" id="3800389at2759"/>
<feature type="compositionally biased region" description="Pro residues" evidence="1">
    <location>
        <begin position="340"/>
        <end position="350"/>
    </location>
</feature>
<evidence type="ECO:0000313" key="3">
    <source>
        <dbReference type="Proteomes" id="UP000606974"/>
    </source>
</evidence>
<dbReference type="AlphaFoldDB" id="A0A8H7E3A3"/>
<feature type="compositionally biased region" description="Low complexity" evidence="1">
    <location>
        <begin position="468"/>
        <end position="482"/>
    </location>
</feature>
<keyword evidence="3" id="KW-1185">Reference proteome</keyword>
<feature type="region of interest" description="Disordered" evidence="1">
    <location>
        <begin position="267"/>
        <end position="351"/>
    </location>
</feature>
<proteinExistence type="predicted"/>